<dbReference type="EMBL" id="JAADYS010000272">
    <property type="protein sequence ID" value="KAF4470928.1"/>
    <property type="molecule type" value="Genomic_DNA"/>
</dbReference>
<comment type="caution">
    <text evidence="2">The sequence shown here is derived from an EMBL/GenBank/DDBJ whole genome shotgun (WGS) entry which is preliminary data.</text>
</comment>
<organism evidence="2 3">
    <name type="scientific">Fusarium albosuccineum</name>
    <dbReference type="NCBI Taxonomy" id="1237068"/>
    <lineage>
        <taxon>Eukaryota</taxon>
        <taxon>Fungi</taxon>
        <taxon>Dikarya</taxon>
        <taxon>Ascomycota</taxon>
        <taxon>Pezizomycotina</taxon>
        <taxon>Sordariomycetes</taxon>
        <taxon>Hypocreomycetidae</taxon>
        <taxon>Hypocreales</taxon>
        <taxon>Nectriaceae</taxon>
        <taxon>Fusarium</taxon>
        <taxon>Fusarium decemcellulare species complex</taxon>
    </lineage>
</organism>
<gene>
    <name evidence="2" type="ORF">FALBO_2170</name>
</gene>
<sequence>MRKRQSRRNNVISIKLTSRCREKKQTASTTKSTQQPSTVDDGTGAFSKPEKEPRLESEDQVRHTESETCSLSARGIAATCIKLLLPMVKWLAHRFSLWWVLSSDTPPAPQINPPRPCIDTLSAQCEMPPAVHLDEAWKPG</sequence>
<proteinExistence type="predicted"/>
<evidence type="ECO:0000313" key="3">
    <source>
        <dbReference type="Proteomes" id="UP000554235"/>
    </source>
</evidence>
<keyword evidence="3" id="KW-1185">Reference proteome</keyword>
<evidence type="ECO:0000313" key="2">
    <source>
        <dbReference type="EMBL" id="KAF4470928.1"/>
    </source>
</evidence>
<protein>
    <submittedName>
        <fullName evidence="2">Uncharacterized protein</fullName>
    </submittedName>
</protein>
<dbReference type="AlphaFoldDB" id="A0A8H4PH28"/>
<evidence type="ECO:0000256" key="1">
    <source>
        <dbReference type="SAM" id="MobiDB-lite"/>
    </source>
</evidence>
<feature type="compositionally biased region" description="Basic and acidic residues" evidence="1">
    <location>
        <begin position="48"/>
        <end position="66"/>
    </location>
</feature>
<accession>A0A8H4PH28</accession>
<name>A0A8H4PH28_9HYPO</name>
<dbReference type="Proteomes" id="UP000554235">
    <property type="component" value="Unassembled WGS sequence"/>
</dbReference>
<feature type="compositionally biased region" description="Low complexity" evidence="1">
    <location>
        <begin position="26"/>
        <end position="38"/>
    </location>
</feature>
<reference evidence="2 3" key="1">
    <citation type="submission" date="2020-01" db="EMBL/GenBank/DDBJ databases">
        <title>Identification and distribution of gene clusters putatively required for synthesis of sphingolipid metabolism inhibitors in phylogenetically diverse species of the filamentous fungus Fusarium.</title>
        <authorList>
            <person name="Kim H.-S."/>
            <person name="Busman M."/>
            <person name="Brown D.W."/>
            <person name="Divon H."/>
            <person name="Uhlig S."/>
            <person name="Proctor R.H."/>
        </authorList>
    </citation>
    <scope>NUCLEOTIDE SEQUENCE [LARGE SCALE GENOMIC DNA]</scope>
    <source>
        <strain evidence="2 3">NRRL 20459</strain>
    </source>
</reference>
<feature type="region of interest" description="Disordered" evidence="1">
    <location>
        <begin position="1"/>
        <end position="68"/>
    </location>
</feature>